<evidence type="ECO:0000256" key="6">
    <source>
        <dbReference type="PROSITE-ProRule" id="PRU00042"/>
    </source>
</evidence>
<feature type="domain" description="Zn(2)-C6 fungal-type" evidence="8">
    <location>
        <begin position="75"/>
        <end position="104"/>
    </location>
</feature>
<evidence type="ECO:0000256" key="5">
    <source>
        <dbReference type="ARBA" id="ARBA00023242"/>
    </source>
</evidence>
<dbReference type="InterPro" id="IPR036236">
    <property type="entry name" value="Znf_C2H2_sf"/>
</dbReference>
<evidence type="ECO:0000256" key="7">
    <source>
        <dbReference type="SAM" id="MobiDB-lite"/>
    </source>
</evidence>
<keyword evidence="4" id="KW-0804">Transcription</keyword>
<dbReference type="SMART" id="SM00066">
    <property type="entry name" value="GAL4"/>
    <property type="match status" value="1"/>
</dbReference>
<dbReference type="CDD" id="cd12148">
    <property type="entry name" value="fungal_TF_MHR"/>
    <property type="match status" value="1"/>
</dbReference>
<sequence length="591" mass="66981">MTMSDGDSEPTRHACQCGRSFIRKEHLIRHQATHGSPSHVCPQCQRSFTRNDLLRRHLQRHTETVANGRRGVARACDACHDNKTRCVGGTPCSLCVKRGVACSLVNKAPKDGAASSTHKPRQEPSASLPPQAEKQLDTDVDPSLNAAQIIGMMSVRGEEEQNDPANYVEHMRETLESQGPEEAIRQLLLDNRSRSLSLLREPSGQFESFAEECLKTYLDAFHDAWPFLHTTTLDLTKDNLHLASSVIVIGILLRKNIPDISRSKAVSCHETMMSQFFQRLIETPRGSAIEQWPMEWHQAVLLNIIIGIMRNELPRSRLLCSLFIAHLRLAGVFDSTVAEAQTKIYQPGTFLPFVLTISEQRSRLIAYLFKVDALLSLLDGQPPMLHAEELDTRLPQTFALWNAYGLDVFFKRYKEEPGHRASHTLSDIVSGPFRFTTSNMVVEDVEFGLWTLVREIWRHRQRQRMERERASDTNISDNDNTQSTLLHRLRGWKYQLINLQRLCSSDATTEEEAESALRLIRAYRGDDDERPNEEWQALARNRANGRVREALNLHDVLESCLHNRSKDIGIRSTLLLGLSLTMGLGVDQAAV</sequence>
<dbReference type="InterPro" id="IPR036864">
    <property type="entry name" value="Zn2-C6_fun-type_DNA-bd_sf"/>
</dbReference>
<feature type="region of interest" description="Disordered" evidence="7">
    <location>
        <begin position="109"/>
        <end position="139"/>
    </location>
</feature>
<evidence type="ECO:0000256" key="3">
    <source>
        <dbReference type="ARBA" id="ARBA00023015"/>
    </source>
</evidence>
<evidence type="ECO:0000256" key="1">
    <source>
        <dbReference type="ARBA" id="ARBA00022723"/>
    </source>
</evidence>
<dbReference type="InterPro" id="IPR007219">
    <property type="entry name" value="XnlR_reg_dom"/>
</dbReference>
<dbReference type="PROSITE" id="PS50048">
    <property type="entry name" value="ZN2_CY6_FUNGAL_2"/>
    <property type="match status" value="1"/>
</dbReference>
<dbReference type="InterPro" id="IPR001138">
    <property type="entry name" value="Zn2Cys6_DnaBD"/>
</dbReference>
<comment type="caution">
    <text evidence="10">The sequence shown here is derived from an EMBL/GenBank/DDBJ whole genome shotgun (WGS) entry which is preliminary data.</text>
</comment>
<evidence type="ECO:0000259" key="8">
    <source>
        <dbReference type="PROSITE" id="PS50048"/>
    </source>
</evidence>
<dbReference type="SMART" id="SM00355">
    <property type="entry name" value="ZnF_C2H2"/>
    <property type="match status" value="2"/>
</dbReference>
<evidence type="ECO:0000313" key="10">
    <source>
        <dbReference type="EMBL" id="KAK8852209.1"/>
    </source>
</evidence>
<dbReference type="CDD" id="cd00067">
    <property type="entry name" value="GAL4"/>
    <property type="match status" value="1"/>
</dbReference>
<dbReference type="Gene3D" id="3.30.160.60">
    <property type="entry name" value="Classic Zinc Finger"/>
    <property type="match status" value="2"/>
</dbReference>
<dbReference type="PANTHER" id="PTHR47660">
    <property type="entry name" value="TRANSCRIPTION FACTOR WITH C2H2 AND ZN(2)-CYS(6) DNA BINDING DOMAIN (EUROFUNG)-RELATED-RELATED"/>
    <property type="match status" value="1"/>
</dbReference>
<name>A0ABR2HT02_9PEZI</name>
<keyword evidence="11" id="KW-1185">Reference proteome</keyword>
<keyword evidence="6" id="KW-0863">Zinc-finger</keyword>
<feature type="domain" description="C2H2-type" evidence="9">
    <location>
        <begin position="39"/>
        <end position="66"/>
    </location>
</feature>
<dbReference type="Proteomes" id="UP001390339">
    <property type="component" value="Unassembled WGS sequence"/>
</dbReference>
<organism evidence="10 11">
    <name type="scientific">Apiospora arundinis</name>
    <dbReference type="NCBI Taxonomy" id="335852"/>
    <lineage>
        <taxon>Eukaryota</taxon>
        <taxon>Fungi</taxon>
        <taxon>Dikarya</taxon>
        <taxon>Ascomycota</taxon>
        <taxon>Pezizomycotina</taxon>
        <taxon>Sordariomycetes</taxon>
        <taxon>Xylariomycetidae</taxon>
        <taxon>Amphisphaeriales</taxon>
        <taxon>Apiosporaceae</taxon>
        <taxon>Apiospora</taxon>
    </lineage>
</organism>
<dbReference type="PROSITE" id="PS00028">
    <property type="entry name" value="ZINC_FINGER_C2H2_1"/>
    <property type="match status" value="1"/>
</dbReference>
<feature type="domain" description="C2H2-type" evidence="9">
    <location>
        <begin position="13"/>
        <end position="39"/>
    </location>
</feature>
<dbReference type="PROSITE" id="PS50157">
    <property type="entry name" value="ZINC_FINGER_C2H2_2"/>
    <property type="match status" value="2"/>
</dbReference>
<evidence type="ECO:0000313" key="11">
    <source>
        <dbReference type="Proteomes" id="UP001390339"/>
    </source>
</evidence>
<dbReference type="EMBL" id="JAPCWZ010000009">
    <property type="protein sequence ID" value="KAK8852209.1"/>
    <property type="molecule type" value="Genomic_DNA"/>
</dbReference>
<evidence type="ECO:0000256" key="4">
    <source>
        <dbReference type="ARBA" id="ARBA00023163"/>
    </source>
</evidence>
<dbReference type="InterPro" id="IPR013087">
    <property type="entry name" value="Znf_C2H2_type"/>
</dbReference>
<accession>A0ABR2HT02</accession>
<keyword evidence="1" id="KW-0479">Metal-binding</keyword>
<dbReference type="SUPFAM" id="SSF57667">
    <property type="entry name" value="beta-beta-alpha zinc fingers"/>
    <property type="match status" value="1"/>
</dbReference>
<dbReference type="PANTHER" id="PTHR47660:SF2">
    <property type="entry name" value="TRANSCRIPTION FACTOR WITH C2H2 AND ZN(2)-CYS(6) DNA BINDING DOMAIN (EUROFUNG)"/>
    <property type="match status" value="1"/>
</dbReference>
<evidence type="ECO:0000256" key="2">
    <source>
        <dbReference type="ARBA" id="ARBA00022833"/>
    </source>
</evidence>
<protein>
    <submittedName>
        <fullName evidence="10">Uncharacterized protein</fullName>
    </submittedName>
</protein>
<dbReference type="Pfam" id="PF04082">
    <property type="entry name" value="Fungal_trans"/>
    <property type="match status" value="1"/>
</dbReference>
<evidence type="ECO:0000259" key="9">
    <source>
        <dbReference type="PROSITE" id="PS50157"/>
    </source>
</evidence>
<dbReference type="Pfam" id="PF00096">
    <property type="entry name" value="zf-C2H2"/>
    <property type="match status" value="2"/>
</dbReference>
<keyword evidence="3" id="KW-0805">Transcription regulation</keyword>
<dbReference type="Gene3D" id="4.10.240.10">
    <property type="entry name" value="Zn(2)-C6 fungal-type DNA-binding domain"/>
    <property type="match status" value="1"/>
</dbReference>
<keyword evidence="5" id="KW-0539">Nucleus</keyword>
<dbReference type="Pfam" id="PF00172">
    <property type="entry name" value="Zn_clus"/>
    <property type="match status" value="1"/>
</dbReference>
<reference evidence="10 11" key="1">
    <citation type="journal article" date="2024" name="IMA Fungus">
        <title>Apiospora arundinis, a panoply of carbohydrate-active enzymes and secondary metabolites.</title>
        <authorList>
            <person name="Sorensen T."/>
            <person name="Petersen C."/>
            <person name="Muurmann A.T."/>
            <person name="Christiansen J.V."/>
            <person name="Brundto M.L."/>
            <person name="Overgaard C.K."/>
            <person name="Boysen A.T."/>
            <person name="Wollenberg R.D."/>
            <person name="Larsen T.O."/>
            <person name="Sorensen J.L."/>
            <person name="Nielsen K.L."/>
            <person name="Sondergaard T.E."/>
        </authorList>
    </citation>
    <scope>NUCLEOTIDE SEQUENCE [LARGE SCALE GENOMIC DNA]</scope>
    <source>
        <strain evidence="10 11">AAU 773</strain>
    </source>
</reference>
<gene>
    <name evidence="10" type="ORF">PGQ11_014688</name>
</gene>
<proteinExistence type="predicted"/>
<keyword evidence="2" id="KW-0862">Zinc</keyword>
<dbReference type="PROSITE" id="PS00463">
    <property type="entry name" value="ZN2_CY6_FUNGAL_1"/>
    <property type="match status" value="1"/>
</dbReference>
<dbReference type="SUPFAM" id="SSF57701">
    <property type="entry name" value="Zn2/Cys6 DNA-binding domain"/>
    <property type="match status" value="1"/>
</dbReference>